<dbReference type="EMBL" id="JAAXKZ010000081">
    <property type="protein sequence ID" value="NMH93777.1"/>
    <property type="molecule type" value="Genomic_DNA"/>
</dbReference>
<dbReference type="Proteomes" id="UP000586918">
    <property type="component" value="Unassembled WGS sequence"/>
</dbReference>
<gene>
    <name evidence="1" type="ORF">HF519_19790</name>
</gene>
<comment type="caution">
    <text evidence="1">The sequence shown here is derived from an EMBL/GenBank/DDBJ whole genome shotgun (WGS) entry which is preliminary data.</text>
</comment>
<protein>
    <submittedName>
        <fullName evidence="1">Type II toxin-antitoxin system VapC family toxin</fullName>
    </submittedName>
</protein>
<dbReference type="AlphaFoldDB" id="A0A848DLZ0"/>
<sequence length="63" mass="6402">MQPLTAADAVTAAKLWTRTRGAGRSLRDRCCPALGARPALPTVIADTAGAGLDLDGITVQVIG</sequence>
<reference evidence="1 2" key="1">
    <citation type="submission" date="2020-04" db="EMBL/GenBank/DDBJ databases">
        <authorList>
            <person name="Klaysubun C."/>
            <person name="Duangmal K."/>
            <person name="Lipun K."/>
        </authorList>
    </citation>
    <scope>NUCLEOTIDE SEQUENCE [LARGE SCALE GENOMIC DNA]</scope>
    <source>
        <strain evidence="1 2">DSM 45300</strain>
    </source>
</reference>
<accession>A0A848DLZ0</accession>
<dbReference type="RefSeq" id="WP_169414473.1">
    <property type="nucleotide sequence ID" value="NZ_JAAXKZ010000081.1"/>
</dbReference>
<organism evidence="1 2">
    <name type="scientific">Pseudonocardia bannensis</name>
    <dbReference type="NCBI Taxonomy" id="630973"/>
    <lineage>
        <taxon>Bacteria</taxon>
        <taxon>Bacillati</taxon>
        <taxon>Actinomycetota</taxon>
        <taxon>Actinomycetes</taxon>
        <taxon>Pseudonocardiales</taxon>
        <taxon>Pseudonocardiaceae</taxon>
        <taxon>Pseudonocardia</taxon>
    </lineage>
</organism>
<evidence type="ECO:0000313" key="2">
    <source>
        <dbReference type="Proteomes" id="UP000586918"/>
    </source>
</evidence>
<proteinExistence type="predicted"/>
<name>A0A848DLZ0_9PSEU</name>
<evidence type="ECO:0000313" key="1">
    <source>
        <dbReference type="EMBL" id="NMH93777.1"/>
    </source>
</evidence>
<keyword evidence="2" id="KW-1185">Reference proteome</keyword>